<dbReference type="OrthoDB" id="4697614at2"/>
<feature type="binding site" evidence="2">
    <location>
        <position position="63"/>
    </location>
    <ligand>
        <name>substrate</name>
    </ligand>
</feature>
<evidence type="ECO:0000256" key="2">
    <source>
        <dbReference type="PIRSR" id="PIRSR613078-2"/>
    </source>
</evidence>
<gene>
    <name evidence="3" type="ordered locus">Srot_0209</name>
</gene>
<dbReference type="NCBIfam" id="NF009993">
    <property type="entry name" value="PRK13462.1"/>
    <property type="match status" value="1"/>
</dbReference>
<evidence type="ECO:0000256" key="1">
    <source>
        <dbReference type="PIRSR" id="PIRSR613078-1"/>
    </source>
</evidence>
<dbReference type="InterPro" id="IPR029033">
    <property type="entry name" value="His_PPase_superfam"/>
</dbReference>
<dbReference type="eggNOG" id="COG0406">
    <property type="taxonomic scope" value="Bacteria"/>
</dbReference>
<dbReference type="HOGENOM" id="CLU_033323_13_1_11"/>
<reference evidence="3 4" key="1">
    <citation type="journal article" date="2010" name="Stand. Genomic Sci.">
        <title>Complete genome sequence of Segniliparus rotundus type strain (CDC 1076).</title>
        <authorList>
            <person name="Sikorski J."/>
            <person name="Lapidus A."/>
            <person name="Copeland A."/>
            <person name="Misra M."/>
            <person name="Glavina Del Rio T."/>
            <person name="Nolan M."/>
            <person name="Lucas S."/>
            <person name="Chen F."/>
            <person name="Tice H."/>
            <person name="Cheng J.F."/>
            <person name="Jando M."/>
            <person name="Schneider S."/>
            <person name="Bruce D."/>
            <person name="Goodwin L."/>
            <person name="Pitluck S."/>
            <person name="Liolios K."/>
            <person name="Mikhailova N."/>
            <person name="Pati A."/>
            <person name="Ivanova N."/>
            <person name="Mavromatis K."/>
            <person name="Chen A."/>
            <person name="Palaniappan K."/>
            <person name="Chertkov O."/>
            <person name="Land M."/>
            <person name="Hauser L."/>
            <person name="Chang Y.J."/>
            <person name="Jeffries C.D."/>
            <person name="Brettin T."/>
            <person name="Detter J.C."/>
            <person name="Han C."/>
            <person name="Rohde M."/>
            <person name="Goker M."/>
            <person name="Bristow J."/>
            <person name="Eisen J.A."/>
            <person name="Markowitz V."/>
            <person name="Hugenholtz P."/>
            <person name="Kyrpides N.C."/>
            <person name="Klenk H.P."/>
        </authorList>
    </citation>
    <scope>NUCLEOTIDE SEQUENCE [LARGE SCALE GENOMIC DNA]</scope>
    <source>
        <strain evidence="4">ATCC BAA-972 / CDC 1076 / CIP 108378 / DSM 44985 / JCM 13578</strain>
    </source>
</reference>
<evidence type="ECO:0000313" key="4">
    <source>
        <dbReference type="Proteomes" id="UP000002247"/>
    </source>
</evidence>
<evidence type="ECO:0000313" key="3">
    <source>
        <dbReference type="EMBL" id="ADG96698.1"/>
    </source>
</evidence>
<dbReference type="InterPro" id="IPR013078">
    <property type="entry name" value="His_Pase_superF_clade-1"/>
</dbReference>
<feature type="binding site" evidence="2">
    <location>
        <begin position="84"/>
        <end position="87"/>
    </location>
    <ligand>
        <name>substrate</name>
    </ligand>
</feature>
<sequence length="211" mass="23751">MTAKNRLVLIRHGETEWSRIGRHTSVTDLPLLPLGQTQAQGLKGPLEQLQLRDPLVYSSPRKRALHTAELAGLTVNETWNDLAEWNYGEYEGLTTHQIRMMEPDWSVWTHPSPDGESEEDVLHRADQVIREAVSRLAYHDVVLVGHGHFSRALLVRWLEQPLMLGRRFAFPAASITVLGHEHDLRVVECLGVRSAQTGYMDGVSLPVAPMA</sequence>
<dbReference type="InterPro" id="IPR050275">
    <property type="entry name" value="PGM_Phosphatase"/>
</dbReference>
<keyword evidence="4" id="KW-1185">Reference proteome</keyword>
<name>D6ZAF6_SEGRD</name>
<dbReference type="Proteomes" id="UP000002247">
    <property type="component" value="Chromosome"/>
</dbReference>
<proteinExistence type="predicted"/>
<dbReference type="GO" id="GO:0070297">
    <property type="term" value="P:regulation of phosphorelay signal transduction system"/>
    <property type="evidence" value="ECO:0007669"/>
    <property type="project" value="TreeGrafter"/>
</dbReference>
<dbReference type="CDD" id="cd07067">
    <property type="entry name" value="HP_PGM_like"/>
    <property type="match status" value="1"/>
</dbReference>
<dbReference type="EMBL" id="CP001958">
    <property type="protein sequence ID" value="ADG96698.1"/>
    <property type="molecule type" value="Genomic_DNA"/>
</dbReference>
<organism evidence="3 4">
    <name type="scientific">Segniliparus rotundus (strain ATCC BAA-972 / CDC 1076 / CIP 108378 / DSM 44985 / JCM 13578)</name>
    <dbReference type="NCBI Taxonomy" id="640132"/>
    <lineage>
        <taxon>Bacteria</taxon>
        <taxon>Bacillati</taxon>
        <taxon>Actinomycetota</taxon>
        <taxon>Actinomycetes</taxon>
        <taxon>Mycobacteriales</taxon>
        <taxon>Segniliparaceae</taxon>
        <taxon>Segniliparus</taxon>
    </lineage>
</organism>
<dbReference type="GO" id="GO:0101006">
    <property type="term" value="F:protein histidine phosphatase activity"/>
    <property type="evidence" value="ECO:0007669"/>
    <property type="project" value="TreeGrafter"/>
</dbReference>
<dbReference type="Pfam" id="PF00300">
    <property type="entry name" value="His_Phos_1"/>
    <property type="match status" value="1"/>
</dbReference>
<dbReference type="SMART" id="SM00855">
    <property type="entry name" value="PGAM"/>
    <property type="match status" value="1"/>
</dbReference>
<protein>
    <submittedName>
        <fullName evidence="3">Phosphoglycerate mutase</fullName>
    </submittedName>
</protein>
<dbReference type="SUPFAM" id="SSF53254">
    <property type="entry name" value="Phosphoglycerate mutase-like"/>
    <property type="match status" value="1"/>
</dbReference>
<dbReference type="PANTHER" id="PTHR48100">
    <property type="entry name" value="BROAD-SPECIFICITY PHOSPHATASE YOR283W-RELATED"/>
    <property type="match status" value="1"/>
</dbReference>
<feature type="active site" description="Tele-phosphohistidine intermediate" evidence="1">
    <location>
        <position position="12"/>
    </location>
</feature>
<dbReference type="RefSeq" id="WP_013137154.1">
    <property type="nucleotide sequence ID" value="NC_014168.1"/>
</dbReference>
<dbReference type="PANTHER" id="PTHR48100:SF15">
    <property type="entry name" value="SEDOHEPTULOSE 1,7-BISPHOSPHATASE"/>
    <property type="match status" value="1"/>
</dbReference>
<accession>D6ZAF6</accession>
<dbReference type="STRING" id="640132.Srot_0209"/>
<dbReference type="Gene3D" id="3.40.50.1240">
    <property type="entry name" value="Phosphoglycerate mutase-like"/>
    <property type="match status" value="1"/>
</dbReference>
<dbReference type="AlphaFoldDB" id="D6ZAF6"/>
<dbReference type="KEGG" id="srt:Srot_0209"/>
<feature type="active site" description="Proton donor/acceptor" evidence="1">
    <location>
        <position position="84"/>
    </location>
</feature>